<sequence>MKKFKTQYLPYFPMFGLVLYVVLFTYASNYYPGGSTNHPEAKGYSFFNNLLCDAMDPITKGGMQNNARSLATVAHYILSLTMICFFYYLPQVFSVKNLNTKLTAYFGMATMTVFVLMSTKFHDVTVLLTGIFGTIAMIPFFIELYRFKNKAYKGIVYFAFALSIVCFLIFETKIGIYYLPILQKFTFGVDAIWVAWTCILVLKKNKNTLDLAH</sequence>
<dbReference type="AlphaFoldDB" id="A0A8J8G8N4"/>
<feature type="transmembrane region" description="Helical" evidence="1">
    <location>
        <begin position="73"/>
        <end position="90"/>
    </location>
</feature>
<keyword evidence="1" id="KW-0812">Transmembrane</keyword>
<keyword evidence="1" id="KW-1133">Transmembrane helix</keyword>
<feature type="transmembrane region" description="Helical" evidence="1">
    <location>
        <begin position="185"/>
        <end position="202"/>
    </location>
</feature>
<evidence type="ECO:0000256" key="1">
    <source>
        <dbReference type="SAM" id="Phobius"/>
    </source>
</evidence>
<dbReference type="RefSeq" id="WP_173777949.1">
    <property type="nucleotide sequence ID" value="NZ_JABSNO010000002.1"/>
</dbReference>
<evidence type="ECO:0000313" key="3">
    <source>
        <dbReference type="Proteomes" id="UP000610746"/>
    </source>
</evidence>
<comment type="caution">
    <text evidence="2">The sequence shown here is derived from an EMBL/GenBank/DDBJ whole genome shotgun (WGS) entry which is preliminary data.</text>
</comment>
<reference evidence="2" key="1">
    <citation type="submission" date="2020-05" db="EMBL/GenBank/DDBJ databases">
        <title>Genomic Encyclopedia of Type Strains, Phase IV (KMG-V): Genome sequencing to study the core and pangenomes of soil and plant-associated prokaryotes.</title>
        <authorList>
            <person name="Whitman W."/>
        </authorList>
    </citation>
    <scope>NUCLEOTIDE SEQUENCE</scope>
    <source>
        <strain evidence="2">16F</strain>
    </source>
</reference>
<feature type="transmembrane region" description="Helical" evidence="1">
    <location>
        <begin position="124"/>
        <end position="142"/>
    </location>
</feature>
<feature type="transmembrane region" description="Helical" evidence="1">
    <location>
        <begin position="102"/>
        <end position="118"/>
    </location>
</feature>
<accession>A0A8J8G8N4</accession>
<proteinExistence type="predicted"/>
<feature type="transmembrane region" description="Helical" evidence="1">
    <location>
        <begin position="154"/>
        <end position="179"/>
    </location>
</feature>
<protein>
    <submittedName>
        <fullName evidence="2">Uncharacterized protein with PQ loop repeat</fullName>
    </submittedName>
</protein>
<dbReference type="EMBL" id="JABSNO010000002">
    <property type="protein sequence ID" value="NRS91315.1"/>
    <property type="molecule type" value="Genomic_DNA"/>
</dbReference>
<keyword evidence="1" id="KW-0472">Membrane</keyword>
<name>A0A8J8G8N4_9FLAO</name>
<keyword evidence="3" id="KW-1185">Reference proteome</keyword>
<dbReference type="Proteomes" id="UP000610746">
    <property type="component" value="Unassembled WGS sequence"/>
</dbReference>
<gene>
    <name evidence="2" type="ORF">HNQ03_000381</name>
</gene>
<feature type="transmembrane region" description="Helical" evidence="1">
    <location>
        <begin position="12"/>
        <end position="31"/>
    </location>
</feature>
<organism evidence="2 3">
    <name type="scientific">Frigoriflavimonas asaccharolytica</name>
    <dbReference type="NCBI Taxonomy" id="2735899"/>
    <lineage>
        <taxon>Bacteria</taxon>
        <taxon>Pseudomonadati</taxon>
        <taxon>Bacteroidota</taxon>
        <taxon>Flavobacteriia</taxon>
        <taxon>Flavobacteriales</taxon>
        <taxon>Weeksellaceae</taxon>
        <taxon>Frigoriflavimonas</taxon>
    </lineage>
</organism>
<evidence type="ECO:0000313" key="2">
    <source>
        <dbReference type="EMBL" id="NRS91315.1"/>
    </source>
</evidence>